<dbReference type="EMBL" id="JAEKLZ010000239">
    <property type="protein sequence ID" value="MBW8726854.1"/>
    <property type="molecule type" value="Genomic_DNA"/>
</dbReference>
<name>A0A952FQI2_9PROT</name>
<evidence type="ECO:0000313" key="3">
    <source>
        <dbReference type="Proteomes" id="UP000700706"/>
    </source>
</evidence>
<dbReference type="InterPro" id="IPR000120">
    <property type="entry name" value="Amidase"/>
</dbReference>
<organism evidence="2 3">
    <name type="scientific">Inquilinus limosus</name>
    <dbReference type="NCBI Taxonomy" id="171674"/>
    <lineage>
        <taxon>Bacteria</taxon>
        <taxon>Pseudomonadati</taxon>
        <taxon>Pseudomonadota</taxon>
        <taxon>Alphaproteobacteria</taxon>
        <taxon>Rhodospirillales</taxon>
        <taxon>Rhodospirillaceae</taxon>
        <taxon>Inquilinus</taxon>
    </lineage>
</organism>
<sequence>MSKPTHFTLAGARDALKKREISSVELTTAHVAAVESLRGLNAFVTETPDKAIEMAKASDARLARGEGGPLEGLPIAIKDLFCTEGVRTTAGSNILGNFVPPYESTV</sequence>
<evidence type="ECO:0000313" key="2">
    <source>
        <dbReference type="EMBL" id="MBW8726854.1"/>
    </source>
</evidence>
<comment type="caution">
    <text evidence="2">The sequence shown here is derived from an EMBL/GenBank/DDBJ whole genome shotgun (WGS) entry which is preliminary data.</text>
</comment>
<dbReference type="InterPro" id="IPR036928">
    <property type="entry name" value="AS_sf"/>
</dbReference>
<reference evidence="2" key="1">
    <citation type="submission" date="2020-06" db="EMBL/GenBank/DDBJ databases">
        <title>Stable isotope informed genome-resolved metagenomics uncovers potential trophic interactions in rhizosphere soil.</title>
        <authorList>
            <person name="Starr E.P."/>
            <person name="Shi S."/>
            <person name="Blazewicz S.J."/>
            <person name="Koch B.J."/>
            <person name="Probst A.J."/>
            <person name="Hungate B.A."/>
            <person name="Pett-Ridge J."/>
            <person name="Firestone M.K."/>
            <person name="Banfield J.F."/>
        </authorList>
    </citation>
    <scope>NUCLEOTIDE SEQUENCE</scope>
    <source>
        <strain evidence="2">YM_69_17</strain>
    </source>
</reference>
<dbReference type="InterPro" id="IPR023631">
    <property type="entry name" value="Amidase_dom"/>
</dbReference>
<proteinExistence type="predicted"/>
<evidence type="ECO:0000259" key="1">
    <source>
        <dbReference type="Pfam" id="PF01425"/>
    </source>
</evidence>
<accession>A0A952FQI2</accession>
<dbReference type="AlphaFoldDB" id="A0A952FQI2"/>
<feature type="non-terminal residue" evidence="2">
    <location>
        <position position="106"/>
    </location>
</feature>
<feature type="domain" description="Amidase" evidence="1">
    <location>
        <begin position="26"/>
        <end position="106"/>
    </location>
</feature>
<dbReference type="SUPFAM" id="SSF75304">
    <property type="entry name" value="Amidase signature (AS) enzymes"/>
    <property type="match status" value="1"/>
</dbReference>
<dbReference type="Gene3D" id="3.90.1300.10">
    <property type="entry name" value="Amidase signature (AS) domain"/>
    <property type="match status" value="1"/>
</dbReference>
<gene>
    <name evidence="2" type="ORF">JF625_17125</name>
</gene>
<protein>
    <submittedName>
        <fullName evidence="2">Asp-tRNA(Asn)/Glu-tRNA(Gln) amidotransferase subunit GatA</fullName>
    </submittedName>
</protein>
<dbReference type="GO" id="GO:0003824">
    <property type="term" value="F:catalytic activity"/>
    <property type="evidence" value="ECO:0007669"/>
    <property type="project" value="InterPro"/>
</dbReference>
<dbReference type="Pfam" id="PF01425">
    <property type="entry name" value="Amidase"/>
    <property type="match status" value="1"/>
</dbReference>
<dbReference type="PANTHER" id="PTHR11895:SF151">
    <property type="entry name" value="GLUTAMYL-TRNA(GLN) AMIDOTRANSFERASE SUBUNIT A"/>
    <property type="match status" value="1"/>
</dbReference>
<dbReference type="PANTHER" id="PTHR11895">
    <property type="entry name" value="TRANSAMIDASE"/>
    <property type="match status" value="1"/>
</dbReference>
<dbReference type="Proteomes" id="UP000700706">
    <property type="component" value="Unassembled WGS sequence"/>
</dbReference>